<reference evidence="1 2" key="1">
    <citation type="submission" date="2016-11" db="EMBL/GenBank/DDBJ databases">
        <authorList>
            <person name="Jaros S."/>
            <person name="Januszkiewicz K."/>
            <person name="Wedrychowicz H."/>
        </authorList>
    </citation>
    <scope>NUCLEOTIDE SEQUENCE [LARGE SCALE GENOMIC DNA]</scope>
    <source>
        <strain evidence="1 2">DSM 14214</strain>
    </source>
</reference>
<evidence type="ECO:0000313" key="2">
    <source>
        <dbReference type="Proteomes" id="UP000183975"/>
    </source>
</evidence>
<dbReference type="EMBL" id="FRAH01000139">
    <property type="protein sequence ID" value="SHL55608.1"/>
    <property type="molecule type" value="Genomic_DNA"/>
</dbReference>
<evidence type="ECO:0008006" key="3">
    <source>
        <dbReference type="Google" id="ProtNLM"/>
    </source>
</evidence>
<evidence type="ECO:0000313" key="1">
    <source>
        <dbReference type="EMBL" id="SHL55608.1"/>
    </source>
</evidence>
<organism evidence="1 2">
    <name type="scientific">Anaerotignum lactatifermentans DSM 14214</name>
    <dbReference type="NCBI Taxonomy" id="1121323"/>
    <lineage>
        <taxon>Bacteria</taxon>
        <taxon>Bacillati</taxon>
        <taxon>Bacillota</taxon>
        <taxon>Clostridia</taxon>
        <taxon>Lachnospirales</taxon>
        <taxon>Anaerotignaceae</taxon>
        <taxon>Anaerotignum</taxon>
    </lineage>
</organism>
<sequence>MEGGKFDFKKAQRELIRKELRPILYEYGFVLCGPTAYIRERGGLLQEFYFKVEVSKLRPWVSYRPVFDARPIVSFGSDGPNGAKYENPYRGFRWCSIDYWYTEDDVLKEKYYQRQFLPQFEALKSSIVNGLLPEMDAMRSLDDFIQLYESCGKLFGEPIRHYDISHTYFPFISGVHGASGKKRMELILSEMGGTWLPTLPKIVKKYLESHMGGMDTDSEADRIFHAYCNQVRIAYKLDVK</sequence>
<dbReference type="Proteomes" id="UP000183975">
    <property type="component" value="Unassembled WGS sequence"/>
</dbReference>
<dbReference type="RefSeq" id="WP_143185511.1">
    <property type="nucleotide sequence ID" value="NZ_FRAH01000139.1"/>
</dbReference>
<protein>
    <recommendedName>
        <fullName evidence="3">DUF4304 domain-containing protein</fullName>
    </recommendedName>
</protein>
<dbReference type="OrthoDB" id="2084624at2"/>
<keyword evidence="2" id="KW-1185">Reference proteome</keyword>
<proteinExistence type="predicted"/>
<dbReference type="AlphaFoldDB" id="A0A1M7BKN4"/>
<accession>A0A1M7BKN4</accession>
<name>A0A1M7BKN4_9FIRM</name>
<gene>
    <name evidence="1" type="ORF">SAMN02745138_03583</name>
</gene>